<dbReference type="Proteomes" id="UP000596202">
    <property type="component" value="Chromosome"/>
</dbReference>
<evidence type="ECO:0000313" key="2">
    <source>
        <dbReference type="EMBL" id="QQT98708.1"/>
    </source>
</evidence>
<evidence type="ECO:0000256" key="1">
    <source>
        <dbReference type="SAM" id="SignalP"/>
    </source>
</evidence>
<protein>
    <recommendedName>
        <fullName evidence="4">Lipocalin-like domain-containing protein</fullName>
    </recommendedName>
</protein>
<dbReference type="GeneID" id="93528146"/>
<feature type="chain" id="PRO_5040377846" description="Lipocalin-like domain-containing protein" evidence="1">
    <location>
        <begin position="18"/>
        <end position="123"/>
    </location>
</feature>
<dbReference type="EMBL" id="CP068108">
    <property type="protein sequence ID" value="QQT98708.1"/>
    <property type="molecule type" value="Genomic_DNA"/>
</dbReference>
<name>A0A9Q6ZEL6_MYROD</name>
<sequence>MRIRLLFLFLCGLHTFAQETKFDLKGTVWQCSISKDCVNQYSFLTADTFEFYSCEREETYYGEYYFKNDFLMIYEKGSYEESEDYYEQKLYKVSLKAGCLVHVQLSYKKGEQWIASNFVLDDK</sequence>
<dbReference type="OrthoDB" id="1186646at2"/>
<evidence type="ECO:0008006" key="4">
    <source>
        <dbReference type="Google" id="ProtNLM"/>
    </source>
</evidence>
<gene>
    <name evidence="2" type="ORF">I6I88_10790</name>
</gene>
<proteinExistence type="predicted"/>
<organism evidence="2 3">
    <name type="scientific">Myroides odoratus</name>
    <name type="common">Flavobacterium odoratum</name>
    <dbReference type="NCBI Taxonomy" id="256"/>
    <lineage>
        <taxon>Bacteria</taxon>
        <taxon>Pseudomonadati</taxon>
        <taxon>Bacteroidota</taxon>
        <taxon>Flavobacteriia</taxon>
        <taxon>Flavobacteriales</taxon>
        <taxon>Flavobacteriaceae</taxon>
        <taxon>Myroides</taxon>
    </lineage>
</organism>
<accession>A0A9Q6ZEL6</accession>
<feature type="signal peptide" evidence="1">
    <location>
        <begin position="1"/>
        <end position="17"/>
    </location>
</feature>
<reference evidence="2 3" key="1">
    <citation type="submission" date="2021-01" db="EMBL/GenBank/DDBJ databases">
        <title>FDA dAtabase for Regulatory Grade micrObial Sequences (FDA-ARGOS): Supporting development and validation of Infectious Disease Dx tests.</title>
        <authorList>
            <person name="Sproer C."/>
            <person name="Gronow S."/>
            <person name="Severitt S."/>
            <person name="Schroder I."/>
            <person name="Tallon L."/>
            <person name="Sadzewicz L."/>
            <person name="Zhao X."/>
            <person name="Boylan J."/>
            <person name="Ott S."/>
            <person name="Bowen H."/>
            <person name="Vavikolanu K."/>
            <person name="Mehta A."/>
            <person name="Aluvathingal J."/>
            <person name="Nadendla S."/>
            <person name="Lowell S."/>
            <person name="Myers T."/>
            <person name="Yan Y."/>
            <person name="Sichtig H."/>
        </authorList>
    </citation>
    <scope>NUCLEOTIDE SEQUENCE [LARGE SCALE GENOMIC DNA]</scope>
    <source>
        <strain evidence="2 3">FDAARGOS_1131</strain>
    </source>
</reference>
<keyword evidence="1" id="KW-0732">Signal</keyword>
<dbReference type="RefSeq" id="WP_002985794.1">
    <property type="nucleotide sequence ID" value="NZ_CP068108.1"/>
</dbReference>
<dbReference type="AlphaFoldDB" id="A0A9Q6ZEL6"/>
<evidence type="ECO:0000313" key="3">
    <source>
        <dbReference type="Proteomes" id="UP000596202"/>
    </source>
</evidence>